<dbReference type="GO" id="GO:0003729">
    <property type="term" value="F:mRNA binding"/>
    <property type="evidence" value="ECO:0007669"/>
    <property type="project" value="InterPro"/>
</dbReference>
<dbReference type="SUPFAM" id="SSF54928">
    <property type="entry name" value="RNA-binding domain, RBD"/>
    <property type="match status" value="1"/>
</dbReference>
<dbReference type="Gene3D" id="3.30.70.330">
    <property type="match status" value="1"/>
</dbReference>
<evidence type="ECO:0000313" key="5">
    <source>
        <dbReference type="EMBL" id="ODV62019.1"/>
    </source>
</evidence>
<feature type="compositionally biased region" description="Low complexity" evidence="3">
    <location>
        <begin position="42"/>
        <end position="53"/>
    </location>
</feature>
<evidence type="ECO:0000313" key="6">
    <source>
        <dbReference type="Proteomes" id="UP000095038"/>
    </source>
</evidence>
<dbReference type="InterPro" id="IPR050825">
    <property type="entry name" value="RBM42_RBP45_47-like"/>
</dbReference>
<proteinExistence type="predicted"/>
<gene>
    <name evidence="5" type="ORF">ASCRUDRAFT_26828</name>
</gene>
<dbReference type="GeneID" id="30963607"/>
<feature type="non-terminal residue" evidence="5">
    <location>
        <position position="1"/>
    </location>
</feature>
<dbReference type="Pfam" id="PF00076">
    <property type="entry name" value="RRM_1"/>
    <property type="match status" value="1"/>
</dbReference>
<dbReference type="InterPro" id="IPR000504">
    <property type="entry name" value="RRM_dom"/>
</dbReference>
<keyword evidence="1 2" id="KW-0694">RNA-binding</keyword>
<keyword evidence="6" id="KW-1185">Reference proteome</keyword>
<protein>
    <submittedName>
        <fullName evidence="5">RNA-binding domain-containing protein</fullName>
    </submittedName>
</protein>
<reference evidence="6" key="1">
    <citation type="submission" date="2016-05" db="EMBL/GenBank/DDBJ databases">
        <title>Comparative genomics of biotechnologically important yeasts.</title>
        <authorList>
            <consortium name="DOE Joint Genome Institute"/>
            <person name="Riley R."/>
            <person name="Haridas S."/>
            <person name="Wolfe K.H."/>
            <person name="Lopes M.R."/>
            <person name="Hittinger C.T."/>
            <person name="Goker M."/>
            <person name="Salamov A."/>
            <person name="Wisecaver J."/>
            <person name="Long T.M."/>
            <person name="Aerts A.L."/>
            <person name="Barry K."/>
            <person name="Choi C."/>
            <person name="Clum A."/>
            <person name="Coughlan A.Y."/>
            <person name="Deshpande S."/>
            <person name="Douglass A.P."/>
            <person name="Hanson S.J."/>
            <person name="Klenk H.-P."/>
            <person name="Labutti K."/>
            <person name="Lapidus A."/>
            <person name="Lindquist E."/>
            <person name="Lipzen A."/>
            <person name="Meier-Kolthoff J.P."/>
            <person name="Ohm R.A."/>
            <person name="Otillar R.P."/>
            <person name="Pangilinan J."/>
            <person name="Peng Y."/>
            <person name="Rokas A."/>
            <person name="Rosa C.A."/>
            <person name="Scheuner C."/>
            <person name="Sibirny A.A."/>
            <person name="Slot J.C."/>
            <person name="Stielow J.B."/>
            <person name="Sun H."/>
            <person name="Kurtzman C.P."/>
            <person name="Blackwell M."/>
            <person name="Grigoriev I.V."/>
            <person name="Jeffries T.W."/>
        </authorList>
    </citation>
    <scope>NUCLEOTIDE SEQUENCE [LARGE SCALE GENOMIC DNA]</scope>
    <source>
        <strain evidence="6">DSM 1968</strain>
    </source>
</reference>
<dbReference type="PANTHER" id="PTHR47640">
    <property type="entry name" value="TRNA SELENOCYSTEINE 1-ASSOCIATED PROTEIN 1-RELATED-RELATED"/>
    <property type="match status" value="1"/>
</dbReference>
<evidence type="ECO:0000259" key="4">
    <source>
        <dbReference type="PROSITE" id="PS50102"/>
    </source>
</evidence>
<feature type="domain" description="RRM" evidence="4">
    <location>
        <begin position="77"/>
        <end position="153"/>
    </location>
</feature>
<name>A0A1D2VK98_9ASCO</name>
<dbReference type="InParanoid" id="A0A1D2VK98"/>
<dbReference type="PROSITE" id="PS50102">
    <property type="entry name" value="RRM"/>
    <property type="match status" value="1"/>
</dbReference>
<accession>A0A1D2VK98</accession>
<feature type="region of interest" description="Disordered" evidence="3">
    <location>
        <begin position="29"/>
        <end position="67"/>
    </location>
</feature>
<dbReference type="InterPro" id="IPR012677">
    <property type="entry name" value="Nucleotide-bd_a/b_plait_sf"/>
</dbReference>
<evidence type="ECO:0000256" key="1">
    <source>
        <dbReference type="ARBA" id="ARBA00022884"/>
    </source>
</evidence>
<dbReference type="PANTHER" id="PTHR47640:SF11">
    <property type="entry name" value="RNA-BINDING PROTEIN 42"/>
    <property type="match status" value="1"/>
</dbReference>
<dbReference type="InterPro" id="IPR035979">
    <property type="entry name" value="RBD_domain_sf"/>
</dbReference>
<feature type="non-terminal residue" evidence="5">
    <location>
        <position position="153"/>
    </location>
</feature>
<evidence type="ECO:0000256" key="3">
    <source>
        <dbReference type="SAM" id="MobiDB-lite"/>
    </source>
</evidence>
<dbReference type="EMBL" id="KV454478">
    <property type="protein sequence ID" value="ODV62019.1"/>
    <property type="molecule type" value="Genomic_DNA"/>
</dbReference>
<dbReference type="RefSeq" id="XP_020048326.1">
    <property type="nucleotide sequence ID" value="XM_020189971.1"/>
</dbReference>
<sequence>KRKINLMKTSDRRLASGRAASSYLLSNDSALPAVGGKDGKNSRSNRSNRNSKNSSKRRKGSRQWVDESMEEWDSSHFRMFVGNLGPDATEQMVQMAFGKFLSLAKVKVPVDRRTGQNKGYGFVSFASADDCLAAFKEMNGKYIGQHPVQLKRA</sequence>
<organism evidence="5 6">
    <name type="scientific">Ascoidea rubescens DSM 1968</name>
    <dbReference type="NCBI Taxonomy" id="1344418"/>
    <lineage>
        <taxon>Eukaryota</taxon>
        <taxon>Fungi</taxon>
        <taxon>Dikarya</taxon>
        <taxon>Ascomycota</taxon>
        <taxon>Saccharomycotina</taxon>
        <taxon>Saccharomycetes</taxon>
        <taxon>Ascoideaceae</taxon>
        <taxon>Ascoidea</taxon>
    </lineage>
</organism>
<dbReference type="AlphaFoldDB" id="A0A1D2VK98"/>
<dbReference type="SMART" id="SM00360">
    <property type="entry name" value="RRM"/>
    <property type="match status" value="1"/>
</dbReference>
<dbReference type="Proteomes" id="UP000095038">
    <property type="component" value="Unassembled WGS sequence"/>
</dbReference>
<evidence type="ECO:0000256" key="2">
    <source>
        <dbReference type="PROSITE-ProRule" id="PRU00176"/>
    </source>
</evidence>
<dbReference type="OrthoDB" id="1749473at2759"/>
<dbReference type="STRING" id="1344418.A0A1D2VK98"/>